<reference evidence="1 2" key="1">
    <citation type="submission" date="2019-12" db="EMBL/GenBank/DDBJ databases">
        <title>Roseobacter cerasinus sp. nov., isolated from seawater around aquaculture.</title>
        <authorList>
            <person name="Muramatsu S."/>
            <person name="Takabe Y."/>
            <person name="Mori K."/>
            <person name="Takaichi S."/>
            <person name="Hanada S."/>
        </authorList>
    </citation>
    <scope>NUCLEOTIDE SEQUENCE [LARGE SCALE GENOMIC DNA]</scope>
    <source>
        <strain evidence="1 2">AI77</strain>
    </source>
</reference>
<dbReference type="Proteomes" id="UP000436522">
    <property type="component" value="Unassembled WGS sequence"/>
</dbReference>
<dbReference type="EMBL" id="BLIV01000003">
    <property type="protein sequence ID" value="GFE49742.1"/>
    <property type="molecule type" value="Genomic_DNA"/>
</dbReference>
<keyword evidence="2" id="KW-1185">Reference proteome</keyword>
<protein>
    <submittedName>
        <fullName evidence="1">Uncharacterized protein</fullName>
    </submittedName>
</protein>
<name>A0A640VPY1_9RHOB</name>
<sequence length="108" mass="12047">MLRFSNAQIEAARVGSLQALWQHRATREGLSQKRSAELENDIVNWIIQHSIERPENVDFIMIASARSDGAFLEADPIKAAMDHARGEYEIVISAIRREAAMQIQSGAA</sequence>
<gene>
    <name evidence="1" type="ORF">So717_14950</name>
</gene>
<comment type="caution">
    <text evidence="1">The sequence shown here is derived from an EMBL/GenBank/DDBJ whole genome shotgun (WGS) entry which is preliminary data.</text>
</comment>
<proteinExistence type="predicted"/>
<dbReference type="AlphaFoldDB" id="A0A640VPY1"/>
<accession>A0A640VPY1</accession>
<evidence type="ECO:0000313" key="1">
    <source>
        <dbReference type="EMBL" id="GFE49742.1"/>
    </source>
</evidence>
<dbReference type="RefSeq" id="WP_159975678.1">
    <property type="nucleotide sequence ID" value="NZ_BLIV01000003.1"/>
</dbReference>
<organism evidence="1 2">
    <name type="scientific">Roseobacter cerasinus</name>
    <dbReference type="NCBI Taxonomy" id="2602289"/>
    <lineage>
        <taxon>Bacteria</taxon>
        <taxon>Pseudomonadati</taxon>
        <taxon>Pseudomonadota</taxon>
        <taxon>Alphaproteobacteria</taxon>
        <taxon>Rhodobacterales</taxon>
        <taxon>Roseobacteraceae</taxon>
        <taxon>Roseobacter</taxon>
    </lineage>
</organism>
<evidence type="ECO:0000313" key="2">
    <source>
        <dbReference type="Proteomes" id="UP000436522"/>
    </source>
</evidence>